<evidence type="ECO:0000313" key="2">
    <source>
        <dbReference type="EMBL" id="KAK1433134.1"/>
    </source>
</evidence>
<dbReference type="Proteomes" id="UP001229421">
    <property type="component" value="Unassembled WGS sequence"/>
</dbReference>
<gene>
    <name evidence="2" type="ORF">QVD17_10040</name>
</gene>
<evidence type="ECO:0000256" key="1">
    <source>
        <dbReference type="SAM" id="MobiDB-lite"/>
    </source>
</evidence>
<feature type="region of interest" description="Disordered" evidence="1">
    <location>
        <begin position="175"/>
        <end position="252"/>
    </location>
</feature>
<feature type="compositionally biased region" description="Acidic residues" evidence="1">
    <location>
        <begin position="193"/>
        <end position="202"/>
    </location>
</feature>
<dbReference type="AlphaFoldDB" id="A0AAD8L2J8"/>
<keyword evidence="3" id="KW-1185">Reference proteome</keyword>
<feature type="compositionally biased region" description="Low complexity" evidence="1">
    <location>
        <begin position="221"/>
        <end position="252"/>
    </location>
</feature>
<name>A0AAD8L2J8_TARER</name>
<comment type="caution">
    <text evidence="2">The sequence shown here is derived from an EMBL/GenBank/DDBJ whole genome shotgun (WGS) entry which is preliminary data.</text>
</comment>
<protein>
    <submittedName>
        <fullName evidence="2">Uncharacterized protein</fullName>
    </submittedName>
</protein>
<sequence length="270" mass="30254">MGASTTATVAAHSFLTTHNLTLHPTQTLTLESNISSISLSISNLLSLITSNHVVVVLICGGGGSVVLSCGGGGGVEFLADWNLSNTKIDFTSGFNRILHEIRRMDKFFQPYDKECMKMALLKHEETFKEQVYELHRLYQVQKMLMKNLQVSKHNHQENICFNNYPQKNKIDLEQPATTKDQYDHVTKTSNNDQETEEDECEIELTLAPTSFNRKRRMTNKPGSLDSVPSFSSSSTGSSFLSSNRRNSSSSDISLKQSPWMYQVLSLNMST</sequence>
<accession>A0AAD8L2J8</accession>
<organism evidence="2 3">
    <name type="scientific">Tagetes erecta</name>
    <name type="common">African marigold</name>
    <dbReference type="NCBI Taxonomy" id="13708"/>
    <lineage>
        <taxon>Eukaryota</taxon>
        <taxon>Viridiplantae</taxon>
        <taxon>Streptophyta</taxon>
        <taxon>Embryophyta</taxon>
        <taxon>Tracheophyta</taxon>
        <taxon>Spermatophyta</taxon>
        <taxon>Magnoliopsida</taxon>
        <taxon>eudicotyledons</taxon>
        <taxon>Gunneridae</taxon>
        <taxon>Pentapetalae</taxon>
        <taxon>asterids</taxon>
        <taxon>campanulids</taxon>
        <taxon>Asterales</taxon>
        <taxon>Asteraceae</taxon>
        <taxon>Asteroideae</taxon>
        <taxon>Heliantheae alliance</taxon>
        <taxon>Tageteae</taxon>
        <taxon>Tagetes</taxon>
    </lineage>
</organism>
<evidence type="ECO:0000313" key="3">
    <source>
        <dbReference type="Proteomes" id="UP001229421"/>
    </source>
</evidence>
<proteinExistence type="predicted"/>
<dbReference type="PANTHER" id="PTHR33167">
    <property type="entry name" value="TRANSCRIPTION FACTOR, PUTATIVE (DUF863)-RELATED"/>
    <property type="match status" value="1"/>
</dbReference>
<dbReference type="EMBL" id="JAUHHV010000002">
    <property type="protein sequence ID" value="KAK1433134.1"/>
    <property type="molecule type" value="Genomic_DNA"/>
</dbReference>
<dbReference type="PANTHER" id="PTHR33167:SF26">
    <property type="entry name" value="EXPRESSED PROTEIN"/>
    <property type="match status" value="1"/>
</dbReference>
<reference evidence="2" key="1">
    <citation type="journal article" date="2023" name="bioRxiv">
        <title>Improved chromosome-level genome assembly for marigold (Tagetes erecta).</title>
        <authorList>
            <person name="Jiang F."/>
            <person name="Yuan L."/>
            <person name="Wang S."/>
            <person name="Wang H."/>
            <person name="Xu D."/>
            <person name="Wang A."/>
            <person name="Fan W."/>
        </authorList>
    </citation>
    <scope>NUCLEOTIDE SEQUENCE</scope>
    <source>
        <strain evidence="2">WSJ</strain>
        <tissue evidence="2">Leaf</tissue>
    </source>
</reference>